<feature type="transmembrane region" description="Helical" evidence="2">
    <location>
        <begin position="97"/>
        <end position="124"/>
    </location>
</feature>
<dbReference type="EMBL" id="JAACJK010000001">
    <property type="protein sequence ID" value="KAF5342077.1"/>
    <property type="molecule type" value="Genomic_DNA"/>
</dbReference>
<feature type="compositionally biased region" description="Acidic residues" evidence="1">
    <location>
        <begin position="460"/>
        <end position="469"/>
    </location>
</feature>
<feature type="compositionally biased region" description="Low complexity" evidence="1">
    <location>
        <begin position="479"/>
        <end position="488"/>
    </location>
</feature>
<proteinExistence type="predicted"/>
<accession>A0A8H5CHT9</accession>
<evidence type="ECO:0000256" key="1">
    <source>
        <dbReference type="SAM" id="MobiDB-lite"/>
    </source>
</evidence>
<dbReference type="OrthoDB" id="2670057at2759"/>
<feature type="compositionally biased region" description="Polar residues" evidence="1">
    <location>
        <begin position="444"/>
        <end position="458"/>
    </location>
</feature>
<keyword evidence="2" id="KW-0812">Transmembrane</keyword>
<protein>
    <submittedName>
        <fullName evidence="3">Uncharacterized protein</fullName>
    </submittedName>
</protein>
<sequence length="488" mass="52848">MSRRFHHRRQGQEAPPDAPTAAGISNSAVTVDPTAEASATDLKLDPGATSTTPPVTTDILPKTTLAPSTIPATTTPTEAPAEPTSSLESASASSSPIAMSTVIGACVGAFVGAAAFIILGLYFYRRYSQSLKRKANMSRRAQPRSVYTDARNGRADEERRRSKLEPWNQLNDDNEDKWEGMNGASKAPVTREVKEMDNLSPDLYRKAPNDVSYRSAEDSPSSSNFQINHPYASATPQNVPEARDLLGRQPQNMLGQIDSGPPMSWASDSKTSFLSATRLSGGAMSPTLTMAIPTPPATRSQLHRWESAEVINYAEPQSAEIVDEPVRESLHNPFFNAASDYPLHKRSRSNSSSRSPPPPTRSRSSSTSTIQPNSLQALKSKERVVSIDPFRDPLPKPSFIHHYPTNSSSSSASNDRAIRQLVAAASLDDLSEDEVQRRLRVASMQPSIVSNSGDSMYTDSEPDPVDDDSVMSNFPVPPSSSGHSSHTK</sequence>
<keyword evidence="4" id="KW-1185">Reference proteome</keyword>
<dbReference type="Proteomes" id="UP000541558">
    <property type="component" value="Unassembled WGS sequence"/>
</dbReference>
<keyword evidence="2" id="KW-0472">Membrane</keyword>
<evidence type="ECO:0000256" key="2">
    <source>
        <dbReference type="SAM" id="Phobius"/>
    </source>
</evidence>
<evidence type="ECO:0000313" key="3">
    <source>
        <dbReference type="EMBL" id="KAF5342077.1"/>
    </source>
</evidence>
<evidence type="ECO:0000313" key="4">
    <source>
        <dbReference type="Proteomes" id="UP000541558"/>
    </source>
</evidence>
<feature type="compositionally biased region" description="Low complexity" evidence="1">
    <location>
        <begin position="63"/>
        <end position="89"/>
    </location>
</feature>
<organism evidence="3 4">
    <name type="scientific">Ephemerocybe angulata</name>
    <dbReference type="NCBI Taxonomy" id="980116"/>
    <lineage>
        <taxon>Eukaryota</taxon>
        <taxon>Fungi</taxon>
        <taxon>Dikarya</taxon>
        <taxon>Basidiomycota</taxon>
        <taxon>Agaricomycotina</taxon>
        <taxon>Agaricomycetes</taxon>
        <taxon>Agaricomycetidae</taxon>
        <taxon>Agaricales</taxon>
        <taxon>Agaricineae</taxon>
        <taxon>Psathyrellaceae</taxon>
        <taxon>Ephemerocybe</taxon>
    </lineage>
</organism>
<name>A0A8H5CHT9_9AGAR</name>
<feature type="region of interest" description="Disordered" evidence="1">
    <location>
        <begin position="133"/>
        <end position="183"/>
    </location>
</feature>
<feature type="region of interest" description="Disordered" evidence="1">
    <location>
        <begin position="1"/>
        <end position="89"/>
    </location>
</feature>
<keyword evidence="2" id="KW-1133">Transmembrane helix</keyword>
<reference evidence="3 4" key="1">
    <citation type="journal article" date="2020" name="ISME J.">
        <title>Uncovering the hidden diversity of litter-decomposition mechanisms in mushroom-forming fungi.</title>
        <authorList>
            <person name="Floudas D."/>
            <person name="Bentzer J."/>
            <person name="Ahren D."/>
            <person name="Johansson T."/>
            <person name="Persson P."/>
            <person name="Tunlid A."/>
        </authorList>
    </citation>
    <scope>NUCLEOTIDE SEQUENCE [LARGE SCALE GENOMIC DNA]</scope>
    <source>
        <strain evidence="3 4">CBS 175.51</strain>
    </source>
</reference>
<comment type="caution">
    <text evidence="3">The sequence shown here is derived from an EMBL/GenBank/DDBJ whole genome shotgun (WGS) entry which is preliminary data.</text>
</comment>
<gene>
    <name evidence="3" type="ORF">D9611_001567</name>
</gene>
<feature type="region of interest" description="Disordered" evidence="1">
    <location>
        <begin position="336"/>
        <end position="383"/>
    </location>
</feature>
<dbReference type="AlphaFoldDB" id="A0A8H5CHT9"/>
<feature type="region of interest" description="Disordered" evidence="1">
    <location>
        <begin position="440"/>
        <end position="488"/>
    </location>
</feature>
<feature type="compositionally biased region" description="Basic and acidic residues" evidence="1">
    <location>
        <begin position="151"/>
        <end position="164"/>
    </location>
</feature>